<feature type="transmembrane region" description="Helical" evidence="1">
    <location>
        <begin position="59"/>
        <end position="80"/>
    </location>
</feature>
<evidence type="ECO:0000256" key="1">
    <source>
        <dbReference type="SAM" id="Phobius"/>
    </source>
</evidence>
<keyword evidence="1" id="KW-0472">Membrane</keyword>
<evidence type="ECO:0000313" key="2">
    <source>
        <dbReference type="EMBL" id="SVB48366.1"/>
    </source>
</evidence>
<dbReference type="AlphaFoldDB" id="A0A382EC53"/>
<proteinExistence type="predicted"/>
<keyword evidence="1" id="KW-1133">Transmembrane helix</keyword>
<dbReference type="EMBL" id="UINC01043809">
    <property type="protein sequence ID" value="SVB48366.1"/>
    <property type="molecule type" value="Genomic_DNA"/>
</dbReference>
<sequence length="94" mass="10507">MSAKASLIQFDNVNVLLSWFRMGHRILKAEHLIDATEFHADGTLAVCSVVDCNHCIDSVVVHCVAFVVVVLVSHAFHYIYSIVKLQPQTETILK</sequence>
<protein>
    <submittedName>
        <fullName evidence="2">Uncharacterized protein</fullName>
    </submittedName>
</protein>
<keyword evidence="1" id="KW-0812">Transmembrane</keyword>
<organism evidence="2">
    <name type="scientific">marine metagenome</name>
    <dbReference type="NCBI Taxonomy" id="408172"/>
    <lineage>
        <taxon>unclassified sequences</taxon>
        <taxon>metagenomes</taxon>
        <taxon>ecological metagenomes</taxon>
    </lineage>
</organism>
<gene>
    <name evidence="2" type="ORF">METZ01_LOCUS201220</name>
</gene>
<accession>A0A382EC53</accession>
<reference evidence="2" key="1">
    <citation type="submission" date="2018-05" db="EMBL/GenBank/DDBJ databases">
        <authorList>
            <person name="Lanie J.A."/>
            <person name="Ng W.-L."/>
            <person name="Kazmierczak K.M."/>
            <person name="Andrzejewski T.M."/>
            <person name="Davidsen T.M."/>
            <person name="Wayne K.J."/>
            <person name="Tettelin H."/>
            <person name="Glass J.I."/>
            <person name="Rusch D."/>
            <person name="Podicherti R."/>
            <person name="Tsui H.-C.T."/>
            <person name="Winkler M.E."/>
        </authorList>
    </citation>
    <scope>NUCLEOTIDE SEQUENCE</scope>
</reference>
<name>A0A382EC53_9ZZZZ</name>